<accession>A0ABV7J2A1</accession>
<gene>
    <name evidence="5" type="ORF">ACFOGH_10820</name>
</gene>
<dbReference type="Gene3D" id="1.10.10.10">
    <property type="entry name" value="Winged helix-like DNA-binding domain superfamily/Winged helix DNA-binding domain"/>
    <property type="match status" value="1"/>
</dbReference>
<dbReference type="SUPFAM" id="SSF46785">
    <property type="entry name" value="Winged helix' DNA-binding domain"/>
    <property type="match status" value="1"/>
</dbReference>
<keyword evidence="6" id="KW-1185">Reference proteome</keyword>
<keyword evidence="2" id="KW-0238">DNA-binding</keyword>
<dbReference type="SMART" id="SM00347">
    <property type="entry name" value="HTH_MARR"/>
    <property type="match status" value="1"/>
</dbReference>
<dbReference type="RefSeq" id="WP_380073081.1">
    <property type="nucleotide sequence ID" value="NZ_JBHRTO010000001.1"/>
</dbReference>
<evidence type="ECO:0000256" key="2">
    <source>
        <dbReference type="ARBA" id="ARBA00023125"/>
    </source>
</evidence>
<feature type="domain" description="HTH marR-type" evidence="4">
    <location>
        <begin position="7"/>
        <end position="137"/>
    </location>
</feature>
<dbReference type="EMBL" id="JBHRTO010000001">
    <property type="protein sequence ID" value="MFC3181482.1"/>
    <property type="molecule type" value="Genomic_DNA"/>
</dbReference>
<protein>
    <submittedName>
        <fullName evidence="5">MarR family winged helix-turn-helix transcriptional regulator</fullName>
    </submittedName>
</protein>
<dbReference type="PANTHER" id="PTHR42756:SF1">
    <property type="entry name" value="TRANSCRIPTIONAL REPRESSOR OF EMRAB OPERON"/>
    <property type="match status" value="1"/>
</dbReference>
<organism evidence="5 6">
    <name type="scientific">Cypionkella sinensis</name>
    <dbReference type="NCBI Taxonomy" id="1756043"/>
    <lineage>
        <taxon>Bacteria</taxon>
        <taxon>Pseudomonadati</taxon>
        <taxon>Pseudomonadota</taxon>
        <taxon>Alphaproteobacteria</taxon>
        <taxon>Rhodobacterales</taxon>
        <taxon>Paracoccaceae</taxon>
        <taxon>Cypionkella</taxon>
    </lineage>
</organism>
<evidence type="ECO:0000256" key="3">
    <source>
        <dbReference type="ARBA" id="ARBA00023163"/>
    </source>
</evidence>
<sequence length="147" mass="15783">MRVSDLTDHTGYWLRMVSNAVSQDFARKVDAEGVTVAEWCFLRALFDADGIAPTLLADRMGMTRGAISKLADRMVAKGLVARMESGGRGQTLALTATGRAKVPILAAMADANDAAYFDALPDADRAALDRILRNLAERRGLTATPLS</sequence>
<proteinExistence type="predicted"/>
<dbReference type="Pfam" id="PF12802">
    <property type="entry name" value="MarR_2"/>
    <property type="match status" value="1"/>
</dbReference>
<comment type="caution">
    <text evidence="5">The sequence shown here is derived from an EMBL/GenBank/DDBJ whole genome shotgun (WGS) entry which is preliminary data.</text>
</comment>
<evidence type="ECO:0000313" key="5">
    <source>
        <dbReference type="EMBL" id="MFC3181482.1"/>
    </source>
</evidence>
<name>A0ABV7J2A1_9RHOB</name>
<evidence type="ECO:0000256" key="1">
    <source>
        <dbReference type="ARBA" id="ARBA00023015"/>
    </source>
</evidence>
<evidence type="ECO:0000313" key="6">
    <source>
        <dbReference type="Proteomes" id="UP001595547"/>
    </source>
</evidence>
<dbReference type="InterPro" id="IPR036388">
    <property type="entry name" value="WH-like_DNA-bd_sf"/>
</dbReference>
<dbReference type="Proteomes" id="UP001595547">
    <property type="component" value="Unassembled WGS sequence"/>
</dbReference>
<dbReference type="InterPro" id="IPR000835">
    <property type="entry name" value="HTH_MarR-typ"/>
</dbReference>
<dbReference type="PROSITE" id="PS50995">
    <property type="entry name" value="HTH_MARR_2"/>
    <property type="match status" value="1"/>
</dbReference>
<dbReference type="InterPro" id="IPR036390">
    <property type="entry name" value="WH_DNA-bd_sf"/>
</dbReference>
<keyword evidence="1" id="KW-0805">Transcription regulation</keyword>
<keyword evidence="3" id="KW-0804">Transcription</keyword>
<evidence type="ECO:0000259" key="4">
    <source>
        <dbReference type="PROSITE" id="PS50995"/>
    </source>
</evidence>
<reference evidence="6" key="1">
    <citation type="journal article" date="2019" name="Int. J. Syst. Evol. Microbiol.">
        <title>The Global Catalogue of Microorganisms (GCM) 10K type strain sequencing project: providing services to taxonomists for standard genome sequencing and annotation.</title>
        <authorList>
            <consortium name="The Broad Institute Genomics Platform"/>
            <consortium name="The Broad Institute Genome Sequencing Center for Infectious Disease"/>
            <person name="Wu L."/>
            <person name="Ma J."/>
        </authorList>
    </citation>
    <scope>NUCLEOTIDE SEQUENCE [LARGE SCALE GENOMIC DNA]</scope>
    <source>
        <strain evidence="6">KCTC 52039</strain>
    </source>
</reference>
<dbReference type="PANTHER" id="PTHR42756">
    <property type="entry name" value="TRANSCRIPTIONAL REGULATOR, MARR"/>
    <property type="match status" value="1"/>
</dbReference>